<keyword evidence="2" id="KW-1185">Reference proteome</keyword>
<dbReference type="AlphaFoldDB" id="A0A423X5W1"/>
<dbReference type="EMBL" id="LKEA01000002">
    <property type="protein sequence ID" value="ROW11272.1"/>
    <property type="molecule type" value="Genomic_DNA"/>
</dbReference>
<accession>A0A423X5W1</accession>
<evidence type="ECO:0000313" key="2">
    <source>
        <dbReference type="Proteomes" id="UP000283895"/>
    </source>
</evidence>
<comment type="caution">
    <text evidence="1">The sequence shown here is derived from an EMBL/GenBank/DDBJ whole genome shotgun (WGS) entry which is preliminary data.</text>
</comment>
<organism evidence="1 2">
    <name type="scientific">Cytospora schulzeri</name>
    <dbReference type="NCBI Taxonomy" id="448051"/>
    <lineage>
        <taxon>Eukaryota</taxon>
        <taxon>Fungi</taxon>
        <taxon>Dikarya</taxon>
        <taxon>Ascomycota</taxon>
        <taxon>Pezizomycotina</taxon>
        <taxon>Sordariomycetes</taxon>
        <taxon>Sordariomycetidae</taxon>
        <taxon>Diaporthales</taxon>
        <taxon>Cytosporaceae</taxon>
        <taxon>Cytospora</taxon>
    </lineage>
</organism>
<gene>
    <name evidence="1" type="ORF">VMCG_01361</name>
</gene>
<evidence type="ECO:0008006" key="3">
    <source>
        <dbReference type="Google" id="ProtNLM"/>
    </source>
</evidence>
<dbReference type="Proteomes" id="UP000283895">
    <property type="component" value="Unassembled WGS sequence"/>
</dbReference>
<evidence type="ECO:0000313" key="1">
    <source>
        <dbReference type="EMBL" id="ROW11272.1"/>
    </source>
</evidence>
<protein>
    <recommendedName>
        <fullName evidence="3">F-box domain-containing protein</fullName>
    </recommendedName>
</protein>
<dbReference type="OrthoDB" id="6365676at2759"/>
<proteinExistence type="predicted"/>
<dbReference type="STRING" id="356882.A0A423X5W1"/>
<reference evidence="1 2" key="1">
    <citation type="submission" date="2015-09" db="EMBL/GenBank/DDBJ databases">
        <title>Host preference determinants of Valsa canker pathogens revealed by comparative genomics.</title>
        <authorList>
            <person name="Yin Z."/>
            <person name="Huang L."/>
        </authorList>
    </citation>
    <scope>NUCLEOTIDE SEQUENCE [LARGE SCALE GENOMIC DNA]</scope>
    <source>
        <strain evidence="1 2">03-1</strain>
    </source>
</reference>
<name>A0A423X5W1_9PEZI</name>
<sequence length="378" mass="42197">MANLPLELIFHIISSLIEDPRTILQPSDPATKTLLSFTLVCRATYPVASNYLREHCAYIDDDLRLRQLIYCLESTGGQHHHHGGDNFHDATSPAPAPAPAYRLRPLTTLYLAPFARYPIDRQSARVMWVRDLLLLAGPALRRLVIDMPLRNLDPVDNHLGERAALRAAFCGLTGLEEFVSVCDALDLDLDPYLDLSRPDWDSVGEEPPAAPAWESWPGLRRLALYNVAADSEFWRAVGAMKGLETLVLPRPDYLNEFCMKSEYLGTRSDGGRGKTGLDAEGEQEVGPPRSLKVIVGDDFDVETPDDWAGRHKWDRVDPDNIMRVMAYNLRRGNDSHIYQVHTKMAALKGGIWDWEGPLVTGTPGSDERTAAGLFELEA</sequence>